<accession>A0ABS2TRG2</accession>
<dbReference type="InterPro" id="IPR009003">
    <property type="entry name" value="Peptidase_S1_PA"/>
</dbReference>
<evidence type="ECO:0000256" key="1">
    <source>
        <dbReference type="SAM" id="MobiDB-lite"/>
    </source>
</evidence>
<proteinExistence type="predicted"/>
<sequence>MGTHHHRDDPWRVRVDSDEGTPCGAGVLLDERHVLTCAHVVRHAHAEPGGRARGLRISSVACDPEWQHTARVAPGTWVHTGDTRRGDVALLELDEPADCGTVTALWRAPISGGKVRVYGFPQAEPYGIWTDAELSGSGGRQGEWGQLSRVRTGSPWIEPGYSGAGVQAVGGEFDGRIIGIVVRDYVDDDAKAGWMLPTETVVGYLPRIERLSGGRRANQLGPAAAEHLGGAADDVLGDALRLALTQELTRLLTGPWSGTVVVRTGGTTGTGTSWLVRLVRTADPAARATLSDAELAAAPGDTVLGLGAIDAAYDARGRTLADVCDYLAHRFALPATDGADGLVRRLLRLKPPVCLVVGGVDQAAEREALVTELLAPLAARARSRGIRLVLGVEGPPPAGLPHEALLDPEPLTDAAAPGVTAAAADEAVRQLADAEEAATRLQTRWGLKLFAAPHLPPAVAPRLRVRLAAGRDSGQGAGPAAEPAAIHTRAVAARAEVTRYDRAVRHQVADVEDLRQSLELHRMRAARYFGAEDRALGDLHTPAARALWTVPIDVAGARELVRRYTDEVNRRIEGTGEGGGSSGDGGPDGRDGVGGIGGIDGLGGR</sequence>
<keyword evidence="3" id="KW-1185">Reference proteome</keyword>
<feature type="region of interest" description="Disordered" evidence="1">
    <location>
        <begin position="571"/>
        <end position="605"/>
    </location>
</feature>
<organism evidence="2 3">
    <name type="scientific">Actinacidiphila acididurans</name>
    <dbReference type="NCBI Taxonomy" id="2784346"/>
    <lineage>
        <taxon>Bacteria</taxon>
        <taxon>Bacillati</taxon>
        <taxon>Actinomycetota</taxon>
        <taxon>Actinomycetes</taxon>
        <taxon>Kitasatosporales</taxon>
        <taxon>Streptomycetaceae</taxon>
        <taxon>Actinacidiphila</taxon>
    </lineage>
</organism>
<evidence type="ECO:0000313" key="3">
    <source>
        <dbReference type="Proteomes" id="UP000749040"/>
    </source>
</evidence>
<comment type="caution">
    <text evidence="2">The sequence shown here is derived from an EMBL/GenBank/DDBJ whole genome shotgun (WGS) entry which is preliminary data.</text>
</comment>
<dbReference type="SUPFAM" id="SSF50494">
    <property type="entry name" value="Trypsin-like serine proteases"/>
    <property type="match status" value="1"/>
</dbReference>
<dbReference type="Gene3D" id="2.40.10.10">
    <property type="entry name" value="Trypsin-like serine proteases"/>
    <property type="match status" value="2"/>
</dbReference>
<dbReference type="EMBL" id="JADKYB010000007">
    <property type="protein sequence ID" value="MBM9505926.1"/>
    <property type="molecule type" value="Genomic_DNA"/>
</dbReference>
<dbReference type="Proteomes" id="UP000749040">
    <property type="component" value="Unassembled WGS sequence"/>
</dbReference>
<feature type="compositionally biased region" description="Gly residues" evidence="1">
    <location>
        <begin position="575"/>
        <end position="605"/>
    </location>
</feature>
<dbReference type="Pfam" id="PF13365">
    <property type="entry name" value="Trypsin_2"/>
    <property type="match status" value="1"/>
</dbReference>
<name>A0ABS2TRG2_9ACTN</name>
<dbReference type="InterPro" id="IPR043504">
    <property type="entry name" value="Peptidase_S1_PA_chymotrypsin"/>
</dbReference>
<evidence type="ECO:0000313" key="2">
    <source>
        <dbReference type="EMBL" id="MBM9505926.1"/>
    </source>
</evidence>
<protein>
    <submittedName>
        <fullName evidence="2">Trypsin-like peptidase domain-containing protein</fullName>
    </submittedName>
</protein>
<gene>
    <name evidence="2" type="ORF">ITX44_15460</name>
</gene>
<dbReference type="RefSeq" id="WP_205357785.1">
    <property type="nucleotide sequence ID" value="NZ_JADKYB010000007.1"/>
</dbReference>
<reference evidence="2 3" key="1">
    <citation type="submission" date="2021-01" db="EMBL/GenBank/DDBJ databases">
        <title>Streptomyces acididurans sp. nov., isolated from a peat swamp forest soil.</title>
        <authorList>
            <person name="Chantavorakit T."/>
            <person name="Duangmal K."/>
        </authorList>
    </citation>
    <scope>NUCLEOTIDE SEQUENCE [LARGE SCALE GENOMIC DNA]</scope>
    <source>
        <strain evidence="2 3">KK5PA1</strain>
    </source>
</reference>